<feature type="chain" id="PRO_5017445948" description="DUF5689 domain-containing protein" evidence="2">
    <location>
        <begin position="23"/>
        <end position="702"/>
    </location>
</feature>
<dbReference type="Pfam" id="PF18942">
    <property type="entry name" value="DUF5689"/>
    <property type="match status" value="1"/>
</dbReference>
<dbReference type="RefSeq" id="WP_090404420.1">
    <property type="nucleotide sequence ID" value="NZ_FNDQ01000001.1"/>
</dbReference>
<keyword evidence="5" id="KW-1185">Reference proteome</keyword>
<proteinExistence type="predicted"/>
<dbReference type="STRING" id="702745.SAMN05421818_10157"/>
<dbReference type="AlphaFoldDB" id="A0A1G8B0N9"/>
<evidence type="ECO:0000313" key="5">
    <source>
        <dbReference type="Proteomes" id="UP000243588"/>
    </source>
</evidence>
<keyword evidence="2" id="KW-0732">Signal</keyword>
<dbReference type="Proteomes" id="UP000243588">
    <property type="component" value="Unassembled WGS sequence"/>
</dbReference>
<evidence type="ECO:0000256" key="1">
    <source>
        <dbReference type="SAM" id="MobiDB-lite"/>
    </source>
</evidence>
<dbReference type="PROSITE" id="PS51257">
    <property type="entry name" value="PROKAR_LIPOPROTEIN"/>
    <property type="match status" value="1"/>
</dbReference>
<feature type="region of interest" description="Disordered" evidence="1">
    <location>
        <begin position="291"/>
        <end position="311"/>
    </location>
</feature>
<gene>
    <name evidence="4" type="ORF">SAMN05421818_10157</name>
</gene>
<dbReference type="InterPro" id="IPR043744">
    <property type="entry name" value="DUF5689"/>
</dbReference>
<dbReference type="EMBL" id="FNDQ01000001">
    <property type="protein sequence ID" value="SDH26694.1"/>
    <property type="molecule type" value="Genomic_DNA"/>
</dbReference>
<accession>A0A1G8B0N9</accession>
<feature type="domain" description="DUF5689" evidence="3">
    <location>
        <begin position="41"/>
        <end position="278"/>
    </location>
</feature>
<name>A0A1G8B0N9_9FLAO</name>
<organism evidence="4 5">
    <name type="scientific">Myroides phaeus</name>
    <dbReference type="NCBI Taxonomy" id="702745"/>
    <lineage>
        <taxon>Bacteria</taxon>
        <taxon>Pseudomonadati</taxon>
        <taxon>Bacteroidota</taxon>
        <taxon>Flavobacteriia</taxon>
        <taxon>Flavobacteriales</taxon>
        <taxon>Flavobacteriaceae</taxon>
        <taxon>Myroides</taxon>
    </lineage>
</organism>
<evidence type="ECO:0000313" key="4">
    <source>
        <dbReference type="EMBL" id="SDH26694.1"/>
    </source>
</evidence>
<protein>
    <recommendedName>
        <fullName evidence="3">DUF5689 domain-containing protein</fullName>
    </recommendedName>
</protein>
<evidence type="ECO:0000259" key="3">
    <source>
        <dbReference type="Pfam" id="PF18942"/>
    </source>
</evidence>
<reference evidence="5" key="1">
    <citation type="submission" date="2016-10" db="EMBL/GenBank/DDBJ databases">
        <authorList>
            <person name="Varghese N."/>
            <person name="Submissions S."/>
        </authorList>
    </citation>
    <scope>NUCLEOTIDE SEQUENCE [LARGE SCALE GENOMIC DNA]</scope>
    <source>
        <strain evidence="5">DSM 23313</strain>
    </source>
</reference>
<feature type="signal peptide" evidence="2">
    <location>
        <begin position="1"/>
        <end position="22"/>
    </location>
</feature>
<evidence type="ECO:0000256" key="2">
    <source>
        <dbReference type="SAM" id="SignalP"/>
    </source>
</evidence>
<sequence>MKTILKITAFLLVYAYILTACAKNDDFITPTTECTEPSVVANKTIDALYSKISEGKEVQFYKADEITSGIIISSDQGGNFYQQLIIVDEKTQTPLTIKVDVKGGYALYPVGSKVFIDLNGLYVQNNYGMMTFGGGIYTAASGNKYPDIITSGKLKTTIYKSCTTLTEKDFDVFINEVTIPQILEDKKLIGKLIRINNIQFDRSIVGETYYDESAPTNDRQGYTLRMMHDAEGNSIQVRTGQYTNGLKDEIIAKESGSVTGIISEFQGVLQFYPRTINDMNLTLDPFESVIKPPTTNPTPGGKEGVNSDGVNQNTPHYIANFNNWSSFIKTTNKLGLQRYATEAQGKGKEGKTTLSIKGTPTANDYVFIVENQTVNTKAKNISMYVKGNTEKSLSFNVYREDGTYAVFNLASDEVIKSKEKPFYNRSLKLQPTSRTNSANKSNGYNDYVSAMIAAPEWIKITLDLTNVDYNKSGKGNLFALKVGSKAAYDLLISEIVLDEEEHEEEIINEPEDPINKDNYLPTLPNNVQVTEEQIYLNLINEIEAKKTINSKWISKSIAQLETTTDAIHIIKVEYEKNNTILFTTQGSQKLKYKQRLSFFIRGKSTTRAINIDLIMKNGDKRLYKLYSPEDGENIIIIEQLKGTNNYNHFNIDTQGQWLKVSIDISDIETTKDKDVLTLRLGGTTKAVPFNKWDLEISSFFLE</sequence>